<keyword evidence="1" id="KW-0175">Coiled coil</keyword>
<protein>
    <submittedName>
        <fullName evidence="4">Uncharacterized protein</fullName>
    </submittedName>
</protein>
<feature type="region of interest" description="Disordered" evidence="2">
    <location>
        <begin position="102"/>
        <end position="121"/>
    </location>
</feature>
<dbReference type="AlphaFoldDB" id="A0AA85FNQ5"/>
<dbReference type="Proteomes" id="UP000050792">
    <property type="component" value="Unassembled WGS sequence"/>
</dbReference>
<proteinExistence type="predicted"/>
<dbReference type="WBParaSite" id="SRDH1_59590.1">
    <property type="protein sequence ID" value="SRDH1_59590.1"/>
    <property type="gene ID" value="SRDH1_59590"/>
</dbReference>
<organism evidence="3 4">
    <name type="scientific">Schistosoma rodhaini</name>
    <dbReference type="NCBI Taxonomy" id="6188"/>
    <lineage>
        <taxon>Eukaryota</taxon>
        <taxon>Metazoa</taxon>
        <taxon>Spiralia</taxon>
        <taxon>Lophotrochozoa</taxon>
        <taxon>Platyhelminthes</taxon>
        <taxon>Trematoda</taxon>
        <taxon>Digenea</taxon>
        <taxon>Strigeidida</taxon>
        <taxon>Schistosomatoidea</taxon>
        <taxon>Schistosomatidae</taxon>
        <taxon>Schistosoma</taxon>
    </lineage>
</organism>
<reference evidence="3" key="1">
    <citation type="submission" date="2022-06" db="EMBL/GenBank/DDBJ databases">
        <authorList>
            <person name="Berger JAMES D."/>
            <person name="Berger JAMES D."/>
        </authorList>
    </citation>
    <scope>NUCLEOTIDE SEQUENCE [LARGE SCALE GENOMIC DNA]</scope>
</reference>
<accession>A0AA85FNQ5</accession>
<evidence type="ECO:0000313" key="3">
    <source>
        <dbReference type="Proteomes" id="UP000050792"/>
    </source>
</evidence>
<dbReference type="PANTHER" id="PTHR33327">
    <property type="entry name" value="ENDONUCLEASE"/>
    <property type="match status" value="1"/>
</dbReference>
<feature type="coiled-coil region" evidence="1">
    <location>
        <begin position="74"/>
        <end position="101"/>
    </location>
</feature>
<evidence type="ECO:0000313" key="4">
    <source>
        <dbReference type="WBParaSite" id="SRDH1_59590.1"/>
    </source>
</evidence>
<dbReference type="PANTHER" id="PTHR33327:SF3">
    <property type="entry name" value="RNA-DIRECTED DNA POLYMERASE"/>
    <property type="match status" value="1"/>
</dbReference>
<feature type="compositionally biased region" description="Basic residues" evidence="2">
    <location>
        <begin position="109"/>
        <end position="119"/>
    </location>
</feature>
<reference evidence="4" key="2">
    <citation type="submission" date="2023-11" db="UniProtKB">
        <authorList>
            <consortium name="WormBaseParasite"/>
        </authorList>
    </citation>
    <scope>IDENTIFICATION</scope>
</reference>
<evidence type="ECO:0000256" key="2">
    <source>
        <dbReference type="SAM" id="MobiDB-lite"/>
    </source>
</evidence>
<name>A0AA85FNQ5_9TREM</name>
<evidence type="ECO:0000256" key="1">
    <source>
        <dbReference type="SAM" id="Coils"/>
    </source>
</evidence>
<sequence length="158" mass="17943">MKQLVGPYKLDEALLKQMWFNRLPRSVRKILSALGKSSPLDDLADMADKVMEVCHDNHYTNTMQPYGAADVSYLNSIQRQLSQLTSQLESLQTTVATVQARQVGPQFRQRSRSRPRSPKRTSEICWYHTKFGTKARRCTRPCAFPSPSTDNQGNGPAR</sequence>
<keyword evidence="3" id="KW-1185">Reference proteome</keyword>